<proteinExistence type="predicted"/>
<dbReference type="InterPro" id="IPR011029">
    <property type="entry name" value="DEATH-like_dom_sf"/>
</dbReference>
<name>A0ABM0LWT1_SACKO</name>
<dbReference type="Pfam" id="PF00531">
    <property type="entry name" value="Death"/>
    <property type="match status" value="1"/>
</dbReference>
<reference evidence="3" key="1">
    <citation type="submission" date="2025-08" db="UniProtKB">
        <authorList>
            <consortium name="RefSeq"/>
        </authorList>
    </citation>
    <scope>IDENTIFICATION</scope>
    <source>
        <tissue evidence="3">Testes</tissue>
    </source>
</reference>
<dbReference type="PROSITE" id="PS50017">
    <property type="entry name" value="DEATH_DOMAIN"/>
    <property type="match status" value="1"/>
</dbReference>
<dbReference type="GeneID" id="102810288"/>
<dbReference type="PANTHER" id="PTHR15077">
    <property type="entry name" value="FAS-ASSOCIATING DEATH DOMAIN-CONTAINING PROTEIN FADD"/>
    <property type="match status" value="1"/>
</dbReference>
<dbReference type="SUPFAM" id="SSF47986">
    <property type="entry name" value="DEATH domain"/>
    <property type="match status" value="1"/>
</dbReference>
<dbReference type="InterPro" id="IPR000488">
    <property type="entry name" value="Death_dom"/>
</dbReference>
<dbReference type="RefSeq" id="XP_006812222.1">
    <property type="nucleotide sequence ID" value="XM_006812159.1"/>
</dbReference>
<accession>A0ABM0LWT1</accession>
<dbReference type="InterPro" id="IPR016729">
    <property type="entry name" value="FADD"/>
</dbReference>
<dbReference type="Proteomes" id="UP000694865">
    <property type="component" value="Unplaced"/>
</dbReference>
<evidence type="ECO:0000313" key="2">
    <source>
        <dbReference type="Proteomes" id="UP000694865"/>
    </source>
</evidence>
<keyword evidence="2" id="KW-1185">Reference proteome</keyword>
<evidence type="ECO:0000313" key="3">
    <source>
        <dbReference type="RefSeq" id="XP_006812222.1"/>
    </source>
</evidence>
<dbReference type="Gene3D" id="1.10.533.10">
    <property type="entry name" value="Death Domain, Fas"/>
    <property type="match status" value="1"/>
</dbReference>
<sequence>MPHPICIMGKFRVSQQSRKGKKETSNIYSQELELTGVQVSEKRLVNCRAARPVSRDSGNDVDDAEVLHKAFTCISEQLPPRLIRKFARFLGLSESTIKHIEYDERGSGAQECVYQILLKWESEKGITVSSEELLNALENIECNEIIEALNMII</sequence>
<dbReference type="CDD" id="cd01670">
    <property type="entry name" value="Death"/>
    <property type="match status" value="1"/>
</dbReference>
<organism evidence="2 3">
    <name type="scientific">Saccoglossus kowalevskii</name>
    <name type="common">Acorn worm</name>
    <dbReference type="NCBI Taxonomy" id="10224"/>
    <lineage>
        <taxon>Eukaryota</taxon>
        <taxon>Metazoa</taxon>
        <taxon>Hemichordata</taxon>
        <taxon>Enteropneusta</taxon>
        <taxon>Harrimaniidae</taxon>
        <taxon>Saccoglossus</taxon>
    </lineage>
</organism>
<protein>
    <submittedName>
        <fullName evidence="3">Tumor necrosis factor receptor superfamily member 10B-like</fullName>
    </submittedName>
</protein>
<dbReference type="PANTHER" id="PTHR15077:SF12">
    <property type="entry name" value="DEATH DOMAIN-CONTAINING PROTEIN"/>
    <property type="match status" value="1"/>
</dbReference>
<gene>
    <name evidence="3" type="primary">LOC102810288</name>
</gene>
<feature type="domain" description="Death" evidence="1">
    <location>
        <begin position="84"/>
        <end position="153"/>
    </location>
</feature>
<evidence type="ECO:0000259" key="1">
    <source>
        <dbReference type="PROSITE" id="PS50017"/>
    </source>
</evidence>